<dbReference type="STRING" id="84588.SYNW0339"/>
<dbReference type="RefSeq" id="WP_011127213.1">
    <property type="nucleotide sequence ID" value="NC_005070.1"/>
</dbReference>
<organism evidence="1 2">
    <name type="scientific">Parasynechococcus marenigrum (strain WH8102)</name>
    <dbReference type="NCBI Taxonomy" id="84588"/>
    <lineage>
        <taxon>Bacteria</taxon>
        <taxon>Bacillati</taxon>
        <taxon>Cyanobacteriota</taxon>
        <taxon>Cyanophyceae</taxon>
        <taxon>Synechococcales</taxon>
        <taxon>Prochlorococcaceae</taxon>
        <taxon>Parasynechococcus</taxon>
        <taxon>Parasynechococcus marenigrum</taxon>
    </lineage>
</organism>
<sequence length="101" mass="11530">MTSPPVRRPERRLRAVPAPIPAGRQPWTWLYRGGVLILLSLIAYNVAKPDGLERCVEQRYRQVLSGHRLSDGQIRQDVRVSERNKATNYCNGGTGQLHWQP</sequence>
<dbReference type="HOGENOM" id="CLU_2496783_0_0_3"/>
<name>Q7U9B9_PARMW</name>
<keyword evidence="2" id="KW-1185">Reference proteome</keyword>
<dbReference type="KEGG" id="syw:SYNW0339"/>
<dbReference type="eggNOG" id="ENOG503238U">
    <property type="taxonomic scope" value="Bacteria"/>
</dbReference>
<accession>Q7U9B9</accession>
<dbReference type="EMBL" id="BX569689">
    <property type="protein sequence ID" value="CAE06854.1"/>
    <property type="molecule type" value="Genomic_DNA"/>
</dbReference>
<evidence type="ECO:0000313" key="1">
    <source>
        <dbReference type="EMBL" id="CAE06854.1"/>
    </source>
</evidence>
<dbReference type="AlphaFoldDB" id="Q7U9B9"/>
<gene>
    <name evidence="1" type="ordered locus">SYNW0339</name>
</gene>
<evidence type="ECO:0000313" key="2">
    <source>
        <dbReference type="Proteomes" id="UP000001422"/>
    </source>
</evidence>
<proteinExistence type="predicted"/>
<protein>
    <submittedName>
        <fullName evidence="1">Uncharacterized protein</fullName>
    </submittedName>
</protein>
<dbReference type="Proteomes" id="UP000001422">
    <property type="component" value="Chromosome"/>
</dbReference>
<reference evidence="1 2" key="1">
    <citation type="journal article" date="2003" name="Nature">
        <title>The genome of a motile marine Synechococcus.</title>
        <authorList>
            <person name="Palenik B."/>
            <person name="Brahamsha B."/>
            <person name="Larimer F."/>
            <person name="Land M."/>
            <person name="Hauser L."/>
            <person name="Chain P."/>
            <person name="Lamerdin J."/>
            <person name="Regala W."/>
            <person name="Allen E.A."/>
            <person name="McCarren J."/>
            <person name="Paulsen I."/>
            <person name="Dufresne A."/>
            <person name="Partensky F."/>
            <person name="Webb E."/>
            <person name="Waterbury J."/>
        </authorList>
    </citation>
    <scope>NUCLEOTIDE SEQUENCE [LARGE SCALE GENOMIC DNA]</scope>
    <source>
        <strain evidence="1 2">WH8102</strain>
    </source>
</reference>